<evidence type="ECO:0000313" key="3">
    <source>
        <dbReference type="EMBL" id="NSL54534.1"/>
    </source>
</evidence>
<comment type="caution">
    <text evidence="3">The sequence shown here is derived from an EMBL/GenBank/DDBJ whole genome shotgun (WGS) entry which is preliminary data.</text>
</comment>
<keyword evidence="2" id="KW-0564">Palmitate</keyword>
<dbReference type="RefSeq" id="WP_170021021.1">
    <property type="nucleotide sequence ID" value="NZ_JABCSC020000001.1"/>
</dbReference>
<protein>
    <submittedName>
        <fullName evidence="3">TolC family protein</fullName>
    </submittedName>
</protein>
<name>A0ABX2IIT7_9RHOO</name>
<dbReference type="NCBIfam" id="TIGR01845">
    <property type="entry name" value="outer_NodT"/>
    <property type="match status" value="1"/>
</dbReference>
<keyword evidence="2" id="KW-0449">Lipoprotein</keyword>
<dbReference type="Pfam" id="PF02321">
    <property type="entry name" value="OEP"/>
    <property type="match status" value="2"/>
</dbReference>
<dbReference type="InterPro" id="IPR010131">
    <property type="entry name" value="MdtP/NodT-like"/>
</dbReference>
<gene>
    <name evidence="3" type="ORF">HJ583_005825</name>
</gene>
<dbReference type="Gene3D" id="1.20.1600.10">
    <property type="entry name" value="Outer membrane efflux proteins (OEP)"/>
    <property type="match status" value="1"/>
</dbReference>
<dbReference type="SUPFAM" id="SSF56954">
    <property type="entry name" value="Outer membrane efflux proteins (OEP)"/>
    <property type="match status" value="1"/>
</dbReference>
<dbReference type="Gene3D" id="2.20.200.10">
    <property type="entry name" value="Outer membrane efflux proteins (OEP)"/>
    <property type="match status" value="1"/>
</dbReference>
<evidence type="ECO:0000256" key="1">
    <source>
        <dbReference type="ARBA" id="ARBA00007613"/>
    </source>
</evidence>
<comment type="subcellular location">
    <subcellularLocation>
        <location evidence="2">Cell membrane</location>
        <topology evidence="2">Lipid-anchor</topology>
    </subcellularLocation>
</comment>
<proteinExistence type="inferred from homology"/>
<keyword evidence="2" id="KW-1134">Transmembrane beta strand</keyword>
<keyword evidence="2" id="KW-0732">Signal</keyword>
<sequence>MRTISFKQQALLLALASALGACALSTPPAADELYRQALPAAPLPGQWQGATATGPVVPGWLEKFQDPQLSALVSEALLNNPDLKVVASRVEQAAAYAKVAGSSLAPQVNFIAKDGLAQSGGDGSGISVVGLFASWELDLWGRVRGGREFASQQYASAAADAEYARQSLVALVTKSYLQAIEAGQQKQLAQQMQASSAQLLKYAEERQRIGRGDGLEVAQAQAALQGYMDAVQQLELAETQAVRALEVSLGRYPGQTLKLPAQLPRVAGDIPAGLPSDLLERRPDVIAAQRRVAAAFARVDEAKAARLPRLSLTANINTVSSDVFLLKDRDNPFWGLGVSLLAPIFTGGALQGQVEVRSAEQKQAVAEYAKVGARAFAEVENAFSAEISARKRTAILTRSAAENQRALDLAGVRVKVGSGDMRALQQQQLATYAAQSALLRMQSEFLMQRTNAYLALGGGFESPAADAAGKS</sequence>
<keyword evidence="2" id="KW-0812">Transmembrane</keyword>
<dbReference type="PANTHER" id="PTHR30203">
    <property type="entry name" value="OUTER MEMBRANE CATION EFFLUX PROTEIN"/>
    <property type="match status" value="1"/>
</dbReference>
<keyword evidence="2" id="KW-0472">Membrane</keyword>
<keyword evidence="4" id="KW-1185">Reference proteome</keyword>
<comment type="similarity">
    <text evidence="1 2">Belongs to the outer membrane factor (OMF) (TC 1.B.17) family.</text>
</comment>
<evidence type="ECO:0000313" key="4">
    <source>
        <dbReference type="Proteomes" id="UP000778523"/>
    </source>
</evidence>
<evidence type="ECO:0000256" key="2">
    <source>
        <dbReference type="RuleBase" id="RU362097"/>
    </source>
</evidence>
<dbReference type="Proteomes" id="UP000778523">
    <property type="component" value="Unassembled WGS sequence"/>
</dbReference>
<dbReference type="EMBL" id="JABCSC020000001">
    <property type="protein sequence ID" value="NSL54534.1"/>
    <property type="molecule type" value="Genomic_DNA"/>
</dbReference>
<feature type="signal peptide" evidence="2">
    <location>
        <begin position="1"/>
        <end position="23"/>
    </location>
</feature>
<organism evidence="3 4">
    <name type="scientific">Uliginosibacterium aquaticum</name>
    <dbReference type="NCBI Taxonomy" id="2731212"/>
    <lineage>
        <taxon>Bacteria</taxon>
        <taxon>Pseudomonadati</taxon>
        <taxon>Pseudomonadota</taxon>
        <taxon>Betaproteobacteria</taxon>
        <taxon>Rhodocyclales</taxon>
        <taxon>Zoogloeaceae</taxon>
        <taxon>Uliginosibacterium</taxon>
    </lineage>
</organism>
<dbReference type="InterPro" id="IPR003423">
    <property type="entry name" value="OMP_efflux"/>
</dbReference>
<reference evidence="3 4" key="1">
    <citation type="submission" date="2020-06" db="EMBL/GenBank/DDBJ databases">
        <title>Draft genome of Uliginosibacterium sp. IMCC34675.</title>
        <authorList>
            <person name="Song J."/>
        </authorList>
    </citation>
    <scope>NUCLEOTIDE SEQUENCE [LARGE SCALE GENOMIC DNA]</scope>
    <source>
        <strain evidence="3 4">IMCC34675</strain>
    </source>
</reference>
<dbReference type="PROSITE" id="PS51257">
    <property type="entry name" value="PROKAR_LIPOPROTEIN"/>
    <property type="match status" value="1"/>
</dbReference>
<feature type="chain" id="PRO_5044985865" evidence="2">
    <location>
        <begin position="24"/>
        <end position="471"/>
    </location>
</feature>
<accession>A0ABX2IIT7</accession>